<evidence type="ECO:0000313" key="2">
    <source>
        <dbReference type="Proteomes" id="UP000004848"/>
    </source>
</evidence>
<name>A0NP71_ROSAI</name>
<proteinExistence type="predicted"/>
<accession>A0NP71</accession>
<sequence length="25" mass="2972">MSFCLLFFPASHDRKPKNKNKSVLY</sequence>
<evidence type="ECO:0000313" key="1">
    <source>
        <dbReference type="EMBL" id="EAV45234.1"/>
    </source>
</evidence>
<reference evidence="1 2" key="1">
    <citation type="submission" date="2006-05" db="EMBL/GenBank/DDBJ databases">
        <authorList>
            <person name="King G."/>
            <person name="Ferriera S."/>
            <person name="Johnson J."/>
            <person name="Kravitz S."/>
            <person name="Beeson K."/>
            <person name="Sutton G."/>
            <person name="Rogers Y.-H."/>
            <person name="Friedman R."/>
            <person name="Frazier M."/>
            <person name="Venter J.C."/>
        </authorList>
    </citation>
    <scope>NUCLEOTIDE SEQUENCE [LARGE SCALE GENOMIC DNA]</scope>
    <source>
        <strain evidence="2">ATCC 25650 / DSM 13394 / JCM 20685 / NBRC 16684 / NCIMB 2208 / IAM 12614 / B1</strain>
    </source>
</reference>
<dbReference type="AlphaFoldDB" id="A0NP71"/>
<comment type="caution">
    <text evidence="1">The sequence shown here is derived from an EMBL/GenBank/DDBJ whole genome shotgun (WGS) entry which is preliminary data.</text>
</comment>
<gene>
    <name evidence="1" type="ORF">SIAM614_17954</name>
</gene>
<organism evidence="1 2">
    <name type="scientific">Roseibium aggregatum (strain ATCC 25650 / DSM 13394 / JCM 20685 / NBRC 16684 / NCIMB 2208 / IAM 12614 / B1)</name>
    <name type="common">Stappia aggregata</name>
    <dbReference type="NCBI Taxonomy" id="384765"/>
    <lineage>
        <taxon>Bacteria</taxon>
        <taxon>Pseudomonadati</taxon>
        <taxon>Pseudomonadota</taxon>
        <taxon>Alphaproteobacteria</taxon>
        <taxon>Hyphomicrobiales</taxon>
        <taxon>Stappiaceae</taxon>
        <taxon>Roseibium</taxon>
    </lineage>
</organism>
<protein>
    <submittedName>
        <fullName evidence="1">Uncharacterized protein</fullName>
    </submittedName>
</protein>
<dbReference type="Proteomes" id="UP000004848">
    <property type="component" value="Unassembled WGS sequence"/>
</dbReference>
<dbReference type="EMBL" id="AAUW01000003">
    <property type="protein sequence ID" value="EAV45234.1"/>
    <property type="molecule type" value="Genomic_DNA"/>
</dbReference>